<dbReference type="RefSeq" id="WP_090654581.1">
    <property type="nucleotide sequence ID" value="NZ_FOXQ01000001.1"/>
</dbReference>
<accession>A0A1I5SG53</accession>
<dbReference type="PANTHER" id="PTHR33055:SF15">
    <property type="entry name" value="TRANSPOSASE-RELATED"/>
    <property type="match status" value="1"/>
</dbReference>
<name>A0A1I5SG53_9BACT</name>
<sequence length="161" mass="18694">MLAETNGFLLFKNASQLVSYCGYDVVENQSGKHVGKTKISKKGNGHIRRVLHMPAFNVVRYQVQPFIQLYERTLQKHNIKMKSYVAVQKKILVIIYSLWKNNQVFNEQHQYNTTRDEELVHSSRLSFEEAAQKNSSEANQSYTRYTTIEVSSFASSRLLQK</sequence>
<dbReference type="STRING" id="1465490.SAMN05444277_101748"/>
<reference evidence="2 3" key="1">
    <citation type="submission" date="2016-10" db="EMBL/GenBank/DDBJ databases">
        <authorList>
            <person name="de Groot N.N."/>
        </authorList>
    </citation>
    <scope>NUCLEOTIDE SEQUENCE [LARGE SCALE GENOMIC DNA]</scope>
    <source>
        <strain evidence="2 3">DSM 28286</strain>
    </source>
</reference>
<keyword evidence="3" id="KW-1185">Reference proteome</keyword>
<gene>
    <name evidence="2" type="ORF">SAMN05444277_101748</name>
</gene>
<dbReference type="InterPro" id="IPR003346">
    <property type="entry name" value="Transposase_20"/>
</dbReference>
<dbReference type="InterPro" id="IPR047650">
    <property type="entry name" value="Transpos_IS110"/>
</dbReference>
<proteinExistence type="predicted"/>
<dbReference type="PANTHER" id="PTHR33055">
    <property type="entry name" value="TRANSPOSASE FOR INSERTION SEQUENCE ELEMENT IS1111A"/>
    <property type="match status" value="1"/>
</dbReference>
<evidence type="ECO:0000259" key="1">
    <source>
        <dbReference type="Pfam" id="PF02371"/>
    </source>
</evidence>
<organism evidence="2 3">
    <name type="scientific">Parafilimonas terrae</name>
    <dbReference type="NCBI Taxonomy" id="1465490"/>
    <lineage>
        <taxon>Bacteria</taxon>
        <taxon>Pseudomonadati</taxon>
        <taxon>Bacteroidota</taxon>
        <taxon>Chitinophagia</taxon>
        <taxon>Chitinophagales</taxon>
        <taxon>Chitinophagaceae</taxon>
        <taxon>Parafilimonas</taxon>
    </lineage>
</organism>
<evidence type="ECO:0000313" key="3">
    <source>
        <dbReference type="Proteomes" id="UP000199031"/>
    </source>
</evidence>
<dbReference type="GO" id="GO:0003677">
    <property type="term" value="F:DNA binding"/>
    <property type="evidence" value="ECO:0007669"/>
    <property type="project" value="InterPro"/>
</dbReference>
<dbReference type="AlphaFoldDB" id="A0A1I5SG53"/>
<dbReference type="GO" id="GO:0006313">
    <property type="term" value="P:DNA transposition"/>
    <property type="evidence" value="ECO:0007669"/>
    <property type="project" value="InterPro"/>
</dbReference>
<protein>
    <submittedName>
        <fullName evidence="2">Transposase IS116/IS110/IS902 family protein</fullName>
    </submittedName>
</protein>
<dbReference type="Proteomes" id="UP000199031">
    <property type="component" value="Unassembled WGS sequence"/>
</dbReference>
<evidence type="ECO:0000313" key="2">
    <source>
        <dbReference type="EMBL" id="SFP69679.1"/>
    </source>
</evidence>
<dbReference type="EMBL" id="FOXQ01000001">
    <property type="protein sequence ID" value="SFP69679.1"/>
    <property type="molecule type" value="Genomic_DNA"/>
</dbReference>
<dbReference type="OrthoDB" id="662105at2"/>
<dbReference type="GO" id="GO:0004803">
    <property type="term" value="F:transposase activity"/>
    <property type="evidence" value="ECO:0007669"/>
    <property type="project" value="InterPro"/>
</dbReference>
<feature type="domain" description="Transposase IS116/IS110/IS902 C-terminal" evidence="1">
    <location>
        <begin position="1"/>
        <end position="70"/>
    </location>
</feature>
<dbReference type="Pfam" id="PF02371">
    <property type="entry name" value="Transposase_20"/>
    <property type="match status" value="1"/>
</dbReference>